<evidence type="ECO:0000256" key="2">
    <source>
        <dbReference type="ARBA" id="ARBA00022448"/>
    </source>
</evidence>
<dbReference type="GO" id="GO:0051453">
    <property type="term" value="P:regulation of intracellular pH"/>
    <property type="evidence" value="ECO:0007669"/>
    <property type="project" value="TreeGrafter"/>
</dbReference>
<dbReference type="PANTHER" id="PTHR10981:SF0">
    <property type="entry name" value="BATTENIN"/>
    <property type="match status" value="1"/>
</dbReference>
<accession>A0AAF3ESS1</accession>
<dbReference type="PRINTS" id="PR01315">
    <property type="entry name" value="BATTENIN"/>
</dbReference>
<reference evidence="8" key="1">
    <citation type="submission" date="2024-02" db="UniProtKB">
        <authorList>
            <consortium name="WormBaseParasite"/>
        </authorList>
    </citation>
    <scope>IDENTIFICATION</scope>
</reference>
<dbReference type="AlphaFoldDB" id="A0AAF3ESS1"/>
<evidence type="ECO:0000256" key="6">
    <source>
        <dbReference type="RuleBase" id="RU361113"/>
    </source>
</evidence>
<dbReference type="InterPro" id="IPR003492">
    <property type="entry name" value="Battenin_disease_Cln3"/>
</dbReference>
<evidence type="ECO:0000256" key="1">
    <source>
        <dbReference type="ARBA" id="ARBA00004127"/>
    </source>
</evidence>
<keyword evidence="6" id="KW-0458">Lysosome</keyword>
<dbReference type="GO" id="GO:0005765">
    <property type="term" value="C:lysosomal membrane"/>
    <property type="evidence" value="ECO:0007669"/>
    <property type="project" value="UniProtKB-SubCell"/>
</dbReference>
<dbReference type="Proteomes" id="UP000887575">
    <property type="component" value="Unassembled WGS sequence"/>
</dbReference>
<keyword evidence="5 6" id="KW-0472">Membrane</keyword>
<keyword evidence="4 6" id="KW-1133">Transmembrane helix</keyword>
<proteinExistence type="inferred from homology"/>
<keyword evidence="2" id="KW-0813">Transport</keyword>
<feature type="transmembrane region" description="Helical" evidence="6">
    <location>
        <begin position="20"/>
        <end position="41"/>
    </location>
</feature>
<name>A0AAF3ESS1_9BILA</name>
<comment type="caution">
    <text evidence="6">Lacks conserved residue(s) required for the propagation of feature annotation.</text>
</comment>
<dbReference type="WBParaSite" id="MBELARI_LOCUS172">
    <property type="protein sequence ID" value="MBELARI_LOCUS172"/>
    <property type="gene ID" value="MBELARI_LOCUS172"/>
</dbReference>
<evidence type="ECO:0000313" key="8">
    <source>
        <dbReference type="WBParaSite" id="MBELARI_LOCUS172"/>
    </source>
</evidence>
<organism evidence="7 8">
    <name type="scientific">Mesorhabditis belari</name>
    <dbReference type="NCBI Taxonomy" id="2138241"/>
    <lineage>
        <taxon>Eukaryota</taxon>
        <taxon>Metazoa</taxon>
        <taxon>Ecdysozoa</taxon>
        <taxon>Nematoda</taxon>
        <taxon>Chromadorea</taxon>
        <taxon>Rhabditida</taxon>
        <taxon>Rhabditina</taxon>
        <taxon>Rhabditomorpha</taxon>
        <taxon>Rhabditoidea</taxon>
        <taxon>Rhabditidae</taxon>
        <taxon>Mesorhabditinae</taxon>
        <taxon>Mesorhabditis</taxon>
    </lineage>
</organism>
<evidence type="ECO:0000313" key="7">
    <source>
        <dbReference type="Proteomes" id="UP000887575"/>
    </source>
</evidence>
<keyword evidence="3 6" id="KW-0812">Transmembrane</keyword>
<evidence type="ECO:0000256" key="3">
    <source>
        <dbReference type="ARBA" id="ARBA00022692"/>
    </source>
</evidence>
<protein>
    <recommendedName>
        <fullName evidence="6">Battenin</fullName>
    </recommendedName>
</protein>
<comment type="similarity">
    <text evidence="6">Belongs to the battenin family.</text>
</comment>
<dbReference type="Pfam" id="PF02487">
    <property type="entry name" value="CLN3"/>
    <property type="match status" value="1"/>
</dbReference>
<sequence>MVTQELEIVQKFSTRWRTILAFWIFGLCNNFPHILMLSAAADIIEKGKYSNGTENAKCLFDRGTRHCDGTKSVGMILLFDNAPGFITKLIVIFLAQGLSYKLEEV</sequence>
<comment type="subcellular location">
    <subcellularLocation>
        <location evidence="1">Endomembrane system</location>
        <topology evidence="1">Multi-pass membrane protein</topology>
    </subcellularLocation>
    <subcellularLocation>
        <location evidence="6">Lysosome membrane</location>
        <topology evidence="6">Multi-pass membrane protein</topology>
    </subcellularLocation>
</comment>
<dbReference type="GO" id="GO:0012505">
    <property type="term" value="C:endomembrane system"/>
    <property type="evidence" value="ECO:0007669"/>
    <property type="project" value="UniProtKB-SubCell"/>
</dbReference>
<dbReference type="PANTHER" id="PTHR10981">
    <property type="entry name" value="BATTENIN"/>
    <property type="match status" value="1"/>
</dbReference>
<evidence type="ECO:0000256" key="4">
    <source>
        <dbReference type="ARBA" id="ARBA00022989"/>
    </source>
</evidence>
<evidence type="ECO:0000256" key="5">
    <source>
        <dbReference type="ARBA" id="ARBA00023136"/>
    </source>
</evidence>
<keyword evidence="7" id="KW-1185">Reference proteome</keyword>